<proteinExistence type="predicted"/>
<dbReference type="RefSeq" id="WP_166217562.1">
    <property type="nucleotide sequence ID" value="NZ_CP088284.1"/>
</dbReference>
<accession>A0A973WAF7</accession>
<gene>
    <name evidence="2" type="ORF">HAP48_049025</name>
</gene>
<feature type="domain" description="T6SS Transcription factor RovC-like DNA binding" evidence="1">
    <location>
        <begin position="12"/>
        <end position="87"/>
    </location>
</feature>
<dbReference type="AlphaFoldDB" id="A0A973WAF7"/>
<organism evidence="2">
    <name type="scientific">Bradyrhizobium septentrionale</name>
    <dbReference type="NCBI Taxonomy" id="1404411"/>
    <lineage>
        <taxon>Bacteria</taxon>
        <taxon>Pseudomonadati</taxon>
        <taxon>Pseudomonadota</taxon>
        <taxon>Alphaproteobacteria</taxon>
        <taxon>Hyphomicrobiales</taxon>
        <taxon>Nitrobacteraceae</taxon>
        <taxon>Bradyrhizobium</taxon>
    </lineage>
</organism>
<comment type="caution">
    <text evidence="2">The sequence shown here is derived from an EMBL/GenBank/DDBJ whole genome shotgun (WGS) entry which is preliminary data.</text>
</comment>
<dbReference type="EMBL" id="JAAOLE020000002">
    <property type="protein sequence ID" value="NVI50568.1"/>
    <property type="molecule type" value="Genomic_DNA"/>
</dbReference>
<sequence>MQKPPLDPDVADEAPTASVLTCYDEEHLVTYLRLLDAEAAGADWKEVARIVLHLDPAQEPERARRAWQTHLARARWMTEYGYRHLLRGGAPH</sequence>
<evidence type="ECO:0000259" key="1">
    <source>
        <dbReference type="Pfam" id="PF10074"/>
    </source>
</evidence>
<protein>
    <submittedName>
        <fullName evidence="2">DUF2285 domain-containing protein</fullName>
    </submittedName>
</protein>
<name>A0A973WAF7_9BRAD</name>
<reference evidence="2" key="1">
    <citation type="submission" date="2020-06" db="EMBL/GenBank/DDBJ databases">
        <title>Whole Genome Sequence of Bradyrhizobium sp. Strain 1S1.</title>
        <authorList>
            <person name="Bromfield E.S.P."/>
            <person name="Cloutier S."/>
        </authorList>
    </citation>
    <scope>NUCLEOTIDE SEQUENCE [LARGE SCALE GENOMIC DNA]</scope>
    <source>
        <strain evidence="2">1S1</strain>
    </source>
</reference>
<evidence type="ECO:0000313" key="2">
    <source>
        <dbReference type="EMBL" id="NVI50568.1"/>
    </source>
</evidence>
<dbReference type="InterPro" id="IPR018754">
    <property type="entry name" value="RovC-like_DNA-bd"/>
</dbReference>
<dbReference type="Pfam" id="PF10074">
    <property type="entry name" value="RovC_DNA-bd"/>
    <property type="match status" value="1"/>
</dbReference>